<accession>A0ABR0H6H6</accession>
<protein>
    <submittedName>
        <fullName evidence="2">Uncharacterized protein</fullName>
    </submittedName>
</protein>
<comment type="caution">
    <text evidence="2">The sequence shown here is derived from an EMBL/GenBank/DDBJ whole genome shotgun (WGS) entry which is preliminary data.</text>
</comment>
<feature type="compositionally biased region" description="Acidic residues" evidence="1">
    <location>
        <begin position="608"/>
        <end position="620"/>
    </location>
</feature>
<organism evidence="2 3">
    <name type="scientific">Podospora pseudopauciseta</name>
    <dbReference type="NCBI Taxonomy" id="2093780"/>
    <lineage>
        <taxon>Eukaryota</taxon>
        <taxon>Fungi</taxon>
        <taxon>Dikarya</taxon>
        <taxon>Ascomycota</taxon>
        <taxon>Pezizomycotina</taxon>
        <taxon>Sordariomycetes</taxon>
        <taxon>Sordariomycetidae</taxon>
        <taxon>Sordariales</taxon>
        <taxon>Podosporaceae</taxon>
        <taxon>Podospora</taxon>
    </lineage>
</organism>
<gene>
    <name evidence="2" type="ORF">QC763_610090</name>
</gene>
<feature type="region of interest" description="Disordered" evidence="1">
    <location>
        <begin position="594"/>
        <end position="630"/>
    </location>
</feature>
<sequence length="630" mass="71501">MTADEKHNFFVGVLEKGLDETEEVSYLFKEHGHMNGMLEKLALSIHALMEQIEPKPSVQNLYPFDMALYSVLDTCMMNAGILVGGWLAMSDKHGDTATMPYNWVVRQDYCIGNSFSAEKIRTGPRCVSGAVPELYRLGKIGYNDQRDKAFKTMPPVVDELSRGMYLMIVDGLGDVRMPLWWILAASFHLDVVRLLGDEIDRPWCDMVAFDHLMYQTIKDHTEYHKTPTQLKIAGWNKDCEKAADRLQRLATFLAGGRQHHQCQARRRRRQRQANNLSQASPFVLRPLGLRHAKPATLPWYTARAVVWQCFKWDNMELFFDRFFIGKAPSNIEEYHKQLCLVMGFSAGNFIPNTRNMGKMQATKKGPRSLVEQGRVNRVFRGRFRPDSSRINLNAEDVHPILYRDQKPTGKNGVPGSPVHLIDFLAHAREAEIPPQKPDYFFGHRICWTLLRKLKTAIEGDMLKWLGPSTDLFHKAAQVYLDILKGEDGEVERAQIKNGIDVFYAMAKMRKVIPDDPHPASQSHYNGVGASRGILNSADMDNKWDEDYDEDYDSDYSDGTAGFTERLRNTTRGGGGPRLHGQELMDAYSAMRQVAARGARQGQGIDGLGGEDMEEPEEPEEVEKGPQAWKG</sequence>
<evidence type="ECO:0000313" key="2">
    <source>
        <dbReference type="EMBL" id="KAK4663633.1"/>
    </source>
</evidence>
<evidence type="ECO:0000313" key="3">
    <source>
        <dbReference type="Proteomes" id="UP001326199"/>
    </source>
</evidence>
<name>A0ABR0H6H6_9PEZI</name>
<dbReference type="RefSeq" id="XP_062763599.1">
    <property type="nucleotide sequence ID" value="XM_062914832.1"/>
</dbReference>
<evidence type="ECO:0000256" key="1">
    <source>
        <dbReference type="SAM" id="MobiDB-lite"/>
    </source>
</evidence>
<dbReference type="Proteomes" id="UP001326199">
    <property type="component" value="Unassembled WGS sequence"/>
</dbReference>
<proteinExistence type="predicted"/>
<dbReference type="GeneID" id="87935175"/>
<dbReference type="EMBL" id="JAFFHB010000008">
    <property type="protein sequence ID" value="KAK4663633.1"/>
    <property type="molecule type" value="Genomic_DNA"/>
</dbReference>
<keyword evidence="3" id="KW-1185">Reference proteome</keyword>
<dbReference type="PANTHER" id="PTHR38795">
    <property type="entry name" value="DUF6604 DOMAIN-CONTAINING PROTEIN"/>
    <property type="match status" value="1"/>
</dbReference>
<reference evidence="2 3" key="1">
    <citation type="journal article" date="2023" name="bioRxiv">
        <title>High-quality genome assemblies of four members of thePodospora anserinaspecies complex.</title>
        <authorList>
            <person name="Ament-Velasquez S.L."/>
            <person name="Vogan A.A."/>
            <person name="Wallerman O."/>
            <person name="Hartmann F."/>
            <person name="Gautier V."/>
            <person name="Silar P."/>
            <person name="Giraud T."/>
            <person name="Johannesson H."/>
        </authorList>
    </citation>
    <scope>NUCLEOTIDE SEQUENCE [LARGE SCALE GENOMIC DNA]</scope>
    <source>
        <strain evidence="2 3">CBS 411.78</strain>
    </source>
</reference>
<dbReference type="PANTHER" id="PTHR38795:SF1">
    <property type="entry name" value="DUF6604 DOMAIN-CONTAINING PROTEIN"/>
    <property type="match status" value="1"/>
</dbReference>